<dbReference type="InterPro" id="IPR036388">
    <property type="entry name" value="WH-like_DNA-bd_sf"/>
</dbReference>
<dbReference type="RefSeq" id="WP_380596656.1">
    <property type="nucleotide sequence ID" value="NZ_JBHSDU010000003.1"/>
</dbReference>
<dbReference type="InterPro" id="IPR000835">
    <property type="entry name" value="HTH_MarR-typ"/>
</dbReference>
<comment type="caution">
    <text evidence="2">The sequence shown here is derived from an EMBL/GenBank/DDBJ whole genome shotgun (WGS) entry which is preliminary data.</text>
</comment>
<reference evidence="3" key="1">
    <citation type="journal article" date="2019" name="Int. J. Syst. Evol. Microbiol.">
        <title>The Global Catalogue of Microorganisms (GCM) 10K type strain sequencing project: providing services to taxonomists for standard genome sequencing and annotation.</title>
        <authorList>
            <consortium name="The Broad Institute Genomics Platform"/>
            <consortium name="The Broad Institute Genome Sequencing Center for Infectious Disease"/>
            <person name="Wu L."/>
            <person name="Ma J."/>
        </authorList>
    </citation>
    <scope>NUCLEOTIDE SEQUENCE [LARGE SCALE GENOMIC DNA]</scope>
    <source>
        <strain evidence="3">CGMCC 1.10759</strain>
    </source>
</reference>
<dbReference type="PANTHER" id="PTHR33164:SF43">
    <property type="entry name" value="HTH-TYPE TRANSCRIPTIONAL REPRESSOR YETL"/>
    <property type="match status" value="1"/>
</dbReference>
<name>A0ABV8SSC9_9GAMM</name>
<proteinExistence type="predicted"/>
<sequence length="165" mass="18923">MAKAHYKPESFHLRDSMGYLIKRSQRLMQERIEGLFEQQSFTLQQWVVLMYLRDGLAVTIADMCRDLHHDSGAMTRLVDQLESRKLIERRRSADDRRVVELSLTAAGTEVLDTLIPTACDALNIALDGFTREEVKTLQSLLRRLIGRLEELVPYSAATSDKEKVT</sequence>
<dbReference type="EMBL" id="JBHSDU010000003">
    <property type="protein sequence ID" value="MFC4309615.1"/>
    <property type="molecule type" value="Genomic_DNA"/>
</dbReference>
<dbReference type="SUPFAM" id="SSF46785">
    <property type="entry name" value="Winged helix' DNA-binding domain"/>
    <property type="match status" value="1"/>
</dbReference>
<evidence type="ECO:0000259" key="1">
    <source>
        <dbReference type="PROSITE" id="PS50995"/>
    </source>
</evidence>
<dbReference type="PANTHER" id="PTHR33164">
    <property type="entry name" value="TRANSCRIPTIONAL REGULATOR, MARR FAMILY"/>
    <property type="match status" value="1"/>
</dbReference>
<keyword evidence="3" id="KW-1185">Reference proteome</keyword>
<dbReference type="Proteomes" id="UP001595904">
    <property type="component" value="Unassembled WGS sequence"/>
</dbReference>
<dbReference type="PRINTS" id="PR00598">
    <property type="entry name" value="HTHMARR"/>
</dbReference>
<evidence type="ECO:0000313" key="3">
    <source>
        <dbReference type="Proteomes" id="UP001595904"/>
    </source>
</evidence>
<organism evidence="2 3">
    <name type="scientific">Steroidobacter flavus</name>
    <dbReference type="NCBI Taxonomy" id="1842136"/>
    <lineage>
        <taxon>Bacteria</taxon>
        <taxon>Pseudomonadati</taxon>
        <taxon>Pseudomonadota</taxon>
        <taxon>Gammaproteobacteria</taxon>
        <taxon>Steroidobacterales</taxon>
        <taxon>Steroidobacteraceae</taxon>
        <taxon>Steroidobacter</taxon>
    </lineage>
</organism>
<dbReference type="Gene3D" id="1.10.10.10">
    <property type="entry name" value="Winged helix-like DNA-binding domain superfamily/Winged helix DNA-binding domain"/>
    <property type="match status" value="1"/>
</dbReference>
<dbReference type="InterPro" id="IPR039422">
    <property type="entry name" value="MarR/SlyA-like"/>
</dbReference>
<accession>A0ABV8SSC9</accession>
<dbReference type="PROSITE" id="PS50995">
    <property type="entry name" value="HTH_MARR_2"/>
    <property type="match status" value="1"/>
</dbReference>
<dbReference type="Pfam" id="PF12802">
    <property type="entry name" value="MarR_2"/>
    <property type="match status" value="1"/>
</dbReference>
<evidence type="ECO:0000313" key="2">
    <source>
        <dbReference type="EMBL" id="MFC4309615.1"/>
    </source>
</evidence>
<protein>
    <submittedName>
        <fullName evidence="2">MarR family winged helix-turn-helix transcriptional regulator</fullName>
    </submittedName>
</protein>
<dbReference type="SMART" id="SM00347">
    <property type="entry name" value="HTH_MARR"/>
    <property type="match status" value="1"/>
</dbReference>
<feature type="domain" description="HTH marR-type" evidence="1">
    <location>
        <begin position="14"/>
        <end position="146"/>
    </location>
</feature>
<dbReference type="InterPro" id="IPR036390">
    <property type="entry name" value="WH_DNA-bd_sf"/>
</dbReference>
<gene>
    <name evidence="2" type="ORF">ACFPN2_11040</name>
</gene>